<dbReference type="InterPro" id="IPR000595">
    <property type="entry name" value="cNMP-bd_dom"/>
</dbReference>
<dbReference type="InterPro" id="IPR018488">
    <property type="entry name" value="cNMP-bd_CS"/>
</dbReference>
<dbReference type="PRINTS" id="PR00103">
    <property type="entry name" value="CAMPKINASE"/>
</dbReference>
<dbReference type="EMBL" id="JAVRIC010000003">
    <property type="protein sequence ID" value="MDT0496285.1"/>
    <property type="molecule type" value="Genomic_DNA"/>
</dbReference>
<dbReference type="PANTHER" id="PTHR23011">
    <property type="entry name" value="CYCLIC NUCLEOTIDE-BINDING DOMAIN CONTAINING PROTEIN"/>
    <property type="match status" value="1"/>
</dbReference>
<dbReference type="InterPro" id="IPR018490">
    <property type="entry name" value="cNMP-bd_dom_sf"/>
</dbReference>
<dbReference type="SUPFAM" id="SSF52821">
    <property type="entry name" value="Rhodanese/Cell cycle control phosphatase"/>
    <property type="match status" value="1"/>
</dbReference>
<dbReference type="Proteomes" id="UP001254608">
    <property type="component" value="Unassembled WGS sequence"/>
</dbReference>
<dbReference type="Gene3D" id="3.40.250.10">
    <property type="entry name" value="Rhodanese-like domain"/>
    <property type="match status" value="1"/>
</dbReference>
<proteinExistence type="predicted"/>
<evidence type="ECO:0000313" key="4">
    <source>
        <dbReference type="Proteomes" id="UP001254608"/>
    </source>
</evidence>
<accession>A0ABU2WFJ6</accession>
<dbReference type="PANTHER" id="PTHR23011:SF28">
    <property type="entry name" value="CYCLIC NUCLEOTIDE-BINDING DOMAIN CONTAINING PROTEIN"/>
    <property type="match status" value="1"/>
</dbReference>
<dbReference type="Gene3D" id="2.60.120.10">
    <property type="entry name" value="Jelly Rolls"/>
    <property type="match status" value="2"/>
</dbReference>
<feature type="domain" description="Rhodanese" evidence="2">
    <location>
        <begin position="269"/>
        <end position="348"/>
    </location>
</feature>
<evidence type="ECO:0000313" key="3">
    <source>
        <dbReference type="EMBL" id="MDT0496285.1"/>
    </source>
</evidence>
<dbReference type="PROSITE" id="PS50206">
    <property type="entry name" value="RHODANESE_3"/>
    <property type="match status" value="1"/>
</dbReference>
<gene>
    <name evidence="3" type="ORF">RM530_02740</name>
</gene>
<dbReference type="CDD" id="cd00038">
    <property type="entry name" value="CAP_ED"/>
    <property type="match status" value="2"/>
</dbReference>
<dbReference type="InterPro" id="IPR001763">
    <property type="entry name" value="Rhodanese-like_dom"/>
</dbReference>
<protein>
    <submittedName>
        <fullName evidence="3">Cyclic nucleotide-binding domain-containing protein</fullName>
    </submittedName>
</protein>
<reference evidence="3 4" key="1">
    <citation type="submission" date="2023-09" db="EMBL/GenBank/DDBJ databases">
        <authorList>
            <person name="Rey-Velasco X."/>
        </authorList>
    </citation>
    <scope>NUCLEOTIDE SEQUENCE [LARGE SCALE GENOMIC DNA]</scope>
    <source>
        <strain evidence="3 4">W345</strain>
    </source>
</reference>
<dbReference type="InterPro" id="IPR014710">
    <property type="entry name" value="RmlC-like_jellyroll"/>
</dbReference>
<dbReference type="Pfam" id="PF00581">
    <property type="entry name" value="Rhodanese"/>
    <property type="match status" value="1"/>
</dbReference>
<dbReference type="SMART" id="SM00450">
    <property type="entry name" value="RHOD"/>
    <property type="match status" value="1"/>
</dbReference>
<name>A0ABU2WFJ6_9GAMM</name>
<feature type="domain" description="Cyclic nucleotide-binding" evidence="1">
    <location>
        <begin position="17"/>
        <end position="108"/>
    </location>
</feature>
<dbReference type="RefSeq" id="WP_311363679.1">
    <property type="nucleotide sequence ID" value="NZ_JAVRIC010000003.1"/>
</dbReference>
<organism evidence="3 4">
    <name type="scientific">Banduia mediterranea</name>
    <dbReference type="NCBI Taxonomy" id="3075609"/>
    <lineage>
        <taxon>Bacteria</taxon>
        <taxon>Pseudomonadati</taxon>
        <taxon>Pseudomonadota</taxon>
        <taxon>Gammaproteobacteria</taxon>
        <taxon>Nevskiales</taxon>
        <taxon>Algiphilaceae</taxon>
        <taxon>Banduia</taxon>
    </lineage>
</organism>
<dbReference type="SUPFAM" id="SSF51206">
    <property type="entry name" value="cAMP-binding domain-like"/>
    <property type="match status" value="2"/>
</dbReference>
<comment type="caution">
    <text evidence="3">The sequence shown here is derived from an EMBL/GenBank/DDBJ whole genome shotgun (WGS) entry which is preliminary data.</text>
</comment>
<dbReference type="PROSITE" id="PS00888">
    <property type="entry name" value="CNMP_BINDING_1"/>
    <property type="match status" value="1"/>
</dbReference>
<dbReference type="PROSITE" id="PS50042">
    <property type="entry name" value="CNMP_BINDING_3"/>
    <property type="match status" value="2"/>
</dbReference>
<feature type="domain" description="Cyclic nucleotide-binding" evidence="1">
    <location>
        <begin position="148"/>
        <end position="251"/>
    </location>
</feature>
<keyword evidence="4" id="KW-1185">Reference proteome</keyword>
<evidence type="ECO:0000259" key="2">
    <source>
        <dbReference type="PROSITE" id="PS50206"/>
    </source>
</evidence>
<sequence length="349" mass="38605">MTDDSAVDPRLFQDLVPLGSLKPERQRDLARKAHLQSLAPEEFLFRQGDAADEALYLLEGELVLQDDQGKPLNAILAGQIAARHRIAHQSPRALSARCRTACRVLRVDAGLLDVMLTWDQTGTFEVQELDSAPGDSGDWMGRLLQMKTFQRVPPANLQAMFMRLQEVSAQPGEVIVKQGAEGDYFYVVVEGRCLVTREPPSGKAVRLAELESGNVFGEEALIADETRNATITALTPCRLMRLAKQDFRTLLDEPLSRRIDRNAAQARVDAGEAVWLDVRLPSEFQADSLPGSINLPLYMLRPRIGMLKTETTYVVVCDSGRRSSVAGFVLTQKGFDAYVLDGGLDGHRD</sequence>
<evidence type="ECO:0000259" key="1">
    <source>
        <dbReference type="PROSITE" id="PS50042"/>
    </source>
</evidence>
<dbReference type="CDD" id="cd00158">
    <property type="entry name" value="RHOD"/>
    <property type="match status" value="1"/>
</dbReference>
<dbReference type="InterPro" id="IPR036873">
    <property type="entry name" value="Rhodanese-like_dom_sf"/>
</dbReference>
<dbReference type="Pfam" id="PF00027">
    <property type="entry name" value="cNMP_binding"/>
    <property type="match status" value="2"/>
</dbReference>
<dbReference type="SMART" id="SM00100">
    <property type="entry name" value="cNMP"/>
    <property type="match status" value="2"/>
</dbReference>